<sequence>MGVWVGGRGHRRIVRTRGGCALWRGWGPAVNQGNSALRAVRAFPRRSPQEKPPSAAPSSPERSLPEKSPRKVRKKSPKNSAT</sequence>
<evidence type="ECO:0000313" key="2">
    <source>
        <dbReference type="EMBL" id="ELP68215.1"/>
    </source>
</evidence>
<evidence type="ECO:0000313" key="3">
    <source>
        <dbReference type="Proteomes" id="UP000010931"/>
    </source>
</evidence>
<accession>L7FC26</accession>
<proteinExistence type="predicted"/>
<comment type="caution">
    <text evidence="2">The sequence shown here is derived from an EMBL/GenBank/DDBJ whole genome shotgun (WGS) entry which is preliminary data.</text>
</comment>
<keyword evidence="3" id="KW-1185">Reference proteome</keyword>
<dbReference type="PATRIC" id="fig|698760.3.peg.3023"/>
<organism evidence="2 3">
    <name type="scientific">Streptomyces turgidiscabies (strain Car8)</name>
    <dbReference type="NCBI Taxonomy" id="698760"/>
    <lineage>
        <taxon>Bacteria</taxon>
        <taxon>Bacillati</taxon>
        <taxon>Actinomycetota</taxon>
        <taxon>Actinomycetes</taxon>
        <taxon>Kitasatosporales</taxon>
        <taxon>Streptomycetaceae</taxon>
        <taxon>Streptomyces</taxon>
    </lineage>
</organism>
<feature type="compositionally biased region" description="Basic residues" evidence="1">
    <location>
        <begin position="70"/>
        <end position="82"/>
    </location>
</feature>
<dbReference type="AlphaFoldDB" id="L7FC26"/>
<evidence type="ECO:0000256" key="1">
    <source>
        <dbReference type="SAM" id="MobiDB-lite"/>
    </source>
</evidence>
<dbReference type="EMBL" id="AEJB01000224">
    <property type="protein sequence ID" value="ELP68215.1"/>
    <property type="molecule type" value="Genomic_DNA"/>
</dbReference>
<protein>
    <submittedName>
        <fullName evidence="2">Uncharacterized protein</fullName>
    </submittedName>
</protein>
<dbReference type="Proteomes" id="UP000010931">
    <property type="component" value="Unassembled WGS sequence"/>
</dbReference>
<gene>
    <name evidence="2" type="ORF">STRTUCAR8_04170</name>
</gene>
<name>L7FC26_STRT8</name>
<feature type="region of interest" description="Disordered" evidence="1">
    <location>
        <begin position="43"/>
        <end position="82"/>
    </location>
</feature>
<reference evidence="2 3" key="1">
    <citation type="journal article" date="2011" name="Plasmid">
        <title>Streptomyces turgidiscabies Car8 contains a modular pathogenicity island that shares virulence genes with other actinobacterial plant pathogens.</title>
        <authorList>
            <person name="Huguet-Tapia J.C."/>
            <person name="Badger J.H."/>
            <person name="Loria R."/>
            <person name="Pettis G.S."/>
        </authorList>
    </citation>
    <scope>NUCLEOTIDE SEQUENCE [LARGE SCALE GENOMIC DNA]</scope>
    <source>
        <strain evidence="2 3">Car8</strain>
    </source>
</reference>